<evidence type="ECO:0000256" key="4">
    <source>
        <dbReference type="ARBA" id="ARBA00022670"/>
    </source>
</evidence>
<keyword evidence="10" id="KW-0482">Metalloprotease</keyword>
<evidence type="ECO:0000256" key="9">
    <source>
        <dbReference type="ARBA" id="ARBA00022989"/>
    </source>
</evidence>
<feature type="transmembrane region" description="Helical" evidence="12">
    <location>
        <begin position="6"/>
        <end position="36"/>
    </location>
</feature>
<evidence type="ECO:0000256" key="6">
    <source>
        <dbReference type="ARBA" id="ARBA00022723"/>
    </source>
</evidence>
<name>A0ABY4N365_9MICO</name>
<proteinExistence type="predicted"/>
<comment type="cofactor">
    <cofactor evidence="1">
        <name>Zn(2+)</name>
        <dbReference type="ChEBI" id="CHEBI:29105"/>
    </cofactor>
</comment>
<evidence type="ECO:0000313" key="15">
    <source>
        <dbReference type="Proteomes" id="UP001055868"/>
    </source>
</evidence>
<accession>A0ABY4N365</accession>
<evidence type="ECO:0000256" key="3">
    <source>
        <dbReference type="ARBA" id="ARBA00022475"/>
    </source>
</evidence>
<keyword evidence="3" id="KW-1003">Cell membrane</keyword>
<dbReference type="RefSeq" id="WP_249478155.1">
    <property type="nucleotide sequence ID" value="NZ_CP097218.1"/>
</dbReference>
<dbReference type="CDD" id="cd07328">
    <property type="entry name" value="M48_Ste24p_like"/>
    <property type="match status" value="1"/>
</dbReference>
<evidence type="ECO:0000259" key="13">
    <source>
        <dbReference type="Pfam" id="PF01435"/>
    </source>
</evidence>
<keyword evidence="6" id="KW-0479">Metal-binding</keyword>
<dbReference type="PANTHER" id="PTHR43221:SF1">
    <property type="entry name" value="PROTEASE HTPX"/>
    <property type="match status" value="1"/>
</dbReference>
<keyword evidence="5 12" id="KW-0812">Transmembrane</keyword>
<evidence type="ECO:0000256" key="10">
    <source>
        <dbReference type="ARBA" id="ARBA00023049"/>
    </source>
</evidence>
<keyword evidence="7" id="KW-0378">Hydrolase</keyword>
<dbReference type="PANTHER" id="PTHR43221">
    <property type="entry name" value="PROTEASE HTPX"/>
    <property type="match status" value="1"/>
</dbReference>
<dbReference type="EMBL" id="CP097218">
    <property type="protein sequence ID" value="UQN28992.1"/>
    <property type="molecule type" value="Genomic_DNA"/>
</dbReference>
<protein>
    <submittedName>
        <fullName evidence="14">M48 family metallopeptidase</fullName>
    </submittedName>
</protein>
<feature type="transmembrane region" description="Helical" evidence="12">
    <location>
        <begin position="43"/>
        <end position="62"/>
    </location>
</feature>
<keyword evidence="4" id="KW-0645">Protease</keyword>
<evidence type="ECO:0000256" key="7">
    <source>
        <dbReference type="ARBA" id="ARBA00022801"/>
    </source>
</evidence>
<keyword evidence="8" id="KW-0862">Zinc</keyword>
<dbReference type="Gene3D" id="3.30.2010.10">
    <property type="entry name" value="Metalloproteases ('zincins'), catalytic domain"/>
    <property type="match status" value="1"/>
</dbReference>
<dbReference type="Proteomes" id="UP001055868">
    <property type="component" value="Chromosome"/>
</dbReference>
<organism evidence="14 15">
    <name type="scientific">Brachybacterium kimchii</name>
    <dbReference type="NCBI Taxonomy" id="2942909"/>
    <lineage>
        <taxon>Bacteria</taxon>
        <taxon>Bacillati</taxon>
        <taxon>Actinomycetota</taxon>
        <taxon>Actinomycetes</taxon>
        <taxon>Micrococcales</taxon>
        <taxon>Dermabacteraceae</taxon>
        <taxon>Brachybacterium</taxon>
    </lineage>
</organism>
<feature type="domain" description="Peptidase M48" evidence="13">
    <location>
        <begin position="83"/>
        <end position="298"/>
    </location>
</feature>
<evidence type="ECO:0000313" key="14">
    <source>
        <dbReference type="EMBL" id="UQN28992.1"/>
    </source>
</evidence>
<dbReference type="InterPro" id="IPR050083">
    <property type="entry name" value="HtpX_protease"/>
</dbReference>
<gene>
    <name evidence="14" type="ORF">M4486_15365</name>
</gene>
<dbReference type="Pfam" id="PF01435">
    <property type="entry name" value="Peptidase_M48"/>
    <property type="match status" value="1"/>
</dbReference>
<keyword evidence="15" id="KW-1185">Reference proteome</keyword>
<dbReference type="InterPro" id="IPR001915">
    <property type="entry name" value="Peptidase_M48"/>
</dbReference>
<evidence type="ECO:0000256" key="1">
    <source>
        <dbReference type="ARBA" id="ARBA00001947"/>
    </source>
</evidence>
<evidence type="ECO:0000256" key="11">
    <source>
        <dbReference type="ARBA" id="ARBA00023136"/>
    </source>
</evidence>
<keyword evidence="9 12" id="KW-1133">Transmembrane helix</keyword>
<evidence type="ECO:0000256" key="2">
    <source>
        <dbReference type="ARBA" id="ARBA00004651"/>
    </source>
</evidence>
<keyword evidence="11 12" id="KW-0472">Membrane</keyword>
<evidence type="ECO:0000256" key="8">
    <source>
        <dbReference type="ARBA" id="ARBA00022833"/>
    </source>
</evidence>
<evidence type="ECO:0000256" key="5">
    <source>
        <dbReference type="ARBA" id="ARBA00022692"/>
    </source>
</evidence>
<evidence type="ECO:0000256" key="12">
    <source>
        <dbReference type="SAM" id="Phobius"/>
    </source>
</evidence>
<sequence>MSYLRALPALLMLILYPVLVIALVVIVVALLVLLIIELQSGRAIVFAVIILLGLLGGIGYAIKELVTRPKPSIEGPSLDRAQAPALWAQVDELAAAVGTPTVDRIHVLPEANAAVTRIGGERIMLIGLPVLGAMSVGQLRSILAHELGHYAGGRYALGSFLLRAQDALITIARNSSGLWGLLFRGYARLYIWAAQLSSREMERAADGFSLRLAGSDAMASAFERLVETELAWGAYWKNFVGPSFAVTGARAPLVEGLQQMLVEEHETIAPIAQQVIAEQKPSWQDSHPLLRERIQRARTHPSPPAQHGDAPALSLLPRDIDPIERTVLSDPDRDLWSWDRMFQRTQAARENRSAADLAHDLVAAGVVPAPTPRAILETQMQVPVGARMLAVPQQRTFDPETIRPEQIQQLLCSTIFRDRMLAAGAMHMQVDFGSDATFTDRSGVVDVPQLIGDGGPEATRRVLAELERRGAALDTPYEVPTSAEAEAIPEDTLLAALTNGSGTGLMPRDLWVLSQGLLIVRSRINGFAMLAGGSREDRQAERVTRRLEQKGLQALRAEKGSIWIPAKSIEEVNVRGGGVRIRVSGRDKELKVKPAQYSATLGDIGEALQRVCPGRLTTGRGRTPLGGA</sequence>
<comment type="subcellular location">
    <subcellularLocation>
        <location evidence="2">Cell membrane</location>
        <topology evidence="2">Multi-pass membrane protein</topology>
    </subcellularLocation>
</comment>
<reference evidence="14" key="1">
    <citation type="submission" date="2022-05" db="EMBL/GenBank/DDBJ databases">
        <title>Genomic analysis of Brachybacterium sp. CBA3104.</title>
        <authorList>
            <person name="Roh S.W."/>
            <person name="Kim Y.B."/>
            <person name="Kim Y."/>
        </authorList>
    </citation>
    <scope>NUCLEOTIDE SEQUENCE</scope>
    <source>
        <strain evidence="14">CBA3104</strain>
    </source>
</reference>